<dbReference type="InterPro" id="IPR000073">
    <property type="entry name" value="AB_hydrolase_1"/>
</dbReference>
<organism evidence="2 3">
    <name type="scientific">Cicer arietinum</name>
    <name type="common">Chickpea</name>
    <name type="synonym">Garbanzo</name>
    <dbReference type="NCBI Taxonomy" id="3827"/>
    <lineage>
        <taxon>Eukaryota</taxon>
        <taxon>Viridiplantae</taxon>
        <taxon>Streptophyta</taxon>
        <taxon>Embryophyta</taxon>
        <taxon>Tracheophyta</taxon>
        <taxon>Spermatophyta</taxon>
        <taxon>Magnoliopsida</taxon>
        <taxon>eudicotyledons</taxon>
        <taxon>Gunneridae</taxon>
        <taxon>Pentapetalae</taxon>
        <taxon>rosids</taxon>
        <taxon>fabids</taxon>
        <taxon>Fabales</taxon>
        <taxon>Fabaceae</taxon>
        <taxon>Papilionoideae</taxon>
        <taxon>50 kb inversion clade</taxon>
        <taxon>NPAAA clade</taxon>
        <taxon>Hologalegina</taxon>
        <taxon>IRL clade</taxon>
        <taxon>Cicereae</taxon>
        <taxon>Cicer</taxon>
    </lineage>
</organism>
<dbReference type="GO" id="GO:0009941">
    <property type="term" value="C:chloroplast envelope"/>
    <property type="evidence" value="ECO:0007669"/>
    <property type="project" value="TreeGrafter"/>
</dbReference>
<dbReference type="PRINTS" id="PR00412">
    <property type="entry name" value="EPOXHYDRLASE"/>
</dbReference>
<dbReference type="KEGG" id="cam:101499394"/>
<name>A0A1S2YDI5_CICAR</name>
<evidence type="ECO:0000313" key="2">
    <source>
        <dbReference type="Proteomes" id="UP000087171"/>
    </source>
</evidence>
<dbReference type="PANTHER" id="PTHR43689:SF1">
    <property type="entry name" value="ALPHA_BETA-HYDROLASES SUPERFAMILY PROTEIN"/>
    <property type="match status" value="1"/>
</dbReference>
<reference evidence="3" key="2">
    <citation type="submission" date="2025-08" db="UniProtKB">
        <authorList>
            <consortium name="RefSeq"/>
        </authorList>
    </citation>
    <scope>IDENTIFICATION</scope>
    <source>
        <tissue evidence="3">Etiolated seedlings</tissue>
    </source>
</reference>
<dbReference type="InterPro" id="IPR029058">
    <property type="entry name" value="AB_hydrolase_fold"/>
</dbReference>
<sequence>MRFETMNCGKLRVTPPTHNPTTFHNSTHLYKRPSPLKFFASWLPNFATHNNPFVASASSVTGSEQLLDMGSKKKRKEIAGIDQEDLVDPKLLADPDSYFCEFKGVHIHHKIHDAESQTQSIFQNQTHVSNQINKLCLPMILLHGFGASVFSWKKVMKPLAEATCSKVLAFDRPAFGLTSRVNLSSETGDTKPLNAYSMAFSVLATLHFFDLLKAEKAILVGHSAGALVAVNTYFEAPERVAAIILIAPAIFAPLTTPKIVKENQSKQDNQMKEDNSSIRKNPIVGLYKLLSKITKNIAMAITGMMKQMTDMLNSLYRKLLSTILRSSLAIMLLRMAIDKFGTAAVRNSWYDPNQVSEHVLSGYTKPLRIKDWDKALVEYTAAMILDEESNTKPSLSKRLNEISCPVLIVTGDSDRLVPSWNAERLSKVIPGASLEVIKQCGHLPHEEKVEEFIAIVENFLRMFAGNSNKQYLQPAM</sequence>
<dbReference type="RefSeq" id="XP_004502798.1">
    <property type="nucleotide sequence ID" value="XM_004502741.3"/>
</dbReference>
<dbReference type="Gene3D" id="3.40.50.1820">
    <property type="entry name" value="alpha/beta hydrolase"/>
    <property type="match status" value="1"/>
</dbReference>
<dbReference type="AlphaFoldDB" id="A0A1S2YDI5"/>
<dbReference type="SUPFAM" id="SSF53474">
    <property type="entry name" value="alpha/beta-Hydrolases"/>
    <property type="match status" value="1"/>
</dbReference>
<dbReference type="GeneID" id="101499394"/>
<dbReference type="PaxDb" id="3827-XP_004502798.1"/>
<dbReference type="InterPro" id="IPR000639">
    <property type="entry name" value="Epox_hydrolase-like"/>
</dbReference>
<reference evidence="2" key="1">
    <citation type="journal article" date="2013" name="Nat. Biotechnol.">
        <title>Draft genome sequence of chickpea (Cicer arietinum) provides a resource for trait improvement.</title>
        <authorList>
            <person name="Varshney R.K."/>
            <person name="Song C."/>
            <person name="Saxena R.K."/>
            <person name="Azam S."/>
            <person name="Yu S."/>
            <person name="Sharpe A.G."/>
            <person name="Cannon S."/>
            <person name="Baek J."/>
            <person name="Rosen B.D."/>
            <person name="Tar'an B."/>
            <person name="Millan T."/>
            <person name="Zhang X."/>
            <person name="Ramsay L.D."/>
            <person name="Iwata A."/>
            <person name="Wang Y."/>
            <person name="Nelson W."/>
            <person name="Farmer A.D."/>
            <person name="Gaur P.M."/>
            <person name="Soderlund C."/>
            <person name="Penmetsa R.V."/>
            <person name="Xu C."/>
            <person name="Bharti A.K."/>
            <person name="He W."/>
            <person name="Winter P."/>
            <person name="Zhao S."/>
            <person name="Hane J.K."/>
            <person name="Carrasquilla-Garcia N."/>
            <person name="Condie J.A."/>
            <person name="Upadhyaya H.D."/>
            <person name="Luo M.C."/>
            <person name="Thudi M."/>
            <person name="Gowda C.L."/>
            <person name="Singh N.P."/>
            <person name="Lichtenzveig J."/>
            <person name="Gali K.K."/>
            <person name="Rubio J."/>
            <person name="Nadarajan N."/>
            <person name="Dolezel J."/>
            <person name="Bansal K.C."/>
            <person name="Xu X."/>
            <person name="Edwards D."/>
            <person name="Zhang G."/>
            <person name="Kahl G."/>
            <person name="Gil J."/>
            <person name="Singh K.B."/>
            <person name="Datta S.K."/>
            <person name="Jackson S.A."/>
            <person name="Wang J."/>
            <person name="Cook D.R."/>
        </authorList>
    </citation>
    <scope>NUCLEOTIDE SEQUENCE [LARGE SCALE GENOMIC DNA]</scope>
    <source>
        <strain evidence="2">cv. CDC Frontier</strain>
    </source>
</reference>
<feature type="domain" description="AB hydrolase-1" evidence="1">
    <location>
        <begin position="140"/>
        <end position="454"/>
    </location>
</feature>
<protein>
    <submittedName>
        <fullName evidence="3">Uncharacterized protein LOC101499394 isoform X1</fullName>
    </submittedName>
</protein>
<accession>A0A1S2YDI5</accession>
<dbReference type="Proteomes" id="UP000087171">
    <property type="component" value="Chromosome Ca5"/>
</dbReference>
<evidence type="ECO:0000259" key="1">
    <source>
        <dbReference type="Pfam" id="PF12697"/>
    </source>
</evidence>
<evidence type="ECO:0000313" key="3">
    <source>
        <dbReference type="RefSeq" id="XP_004502798.1"/>
    </source>
</evidence>
<dbReference type="GO" id="GO:0003824">
    <property type="term" value="F:catalytic activity"/>
    <property type="evidence" value="ECO:0007669"/>
    <property type="project" value="InterPro"/>
</dbReference>
<gene>
    <name evidence="3" type="primary">LOC101499394</name>
</gene>
<dbReference type="STRING" id="3827.A0A1S2YDI5"/>
<dbReference type="PANTHER" id="PTHR43689">
    <property type="entry name" value="HYDROLASE"/>
    <property type="match status" value="1"/>
</dbReference>
<dbReference type="OrthoDB" id="19657at2759"/>
<dbReference type="eggNOG" id="KOG1454">
    <property type="taxonomic scope" value="Eukaryota"/>
</dbReference>
<proteinExistence type="predicted"/>
<dbReference type="Pfam" id="PF12697">
    <property type="entry name" value="Abhydrolase_6"/>
    <property type="match status" value="1"/>
</dbReference>
<keyword evidence="2" id="KW-1185">Reference proteome</keyword>